<dbReference type="SUPFAM" id="SSF46626">
    <property type="entry name" value="Cytochrome c"/>
    <property type="match status" value="1"/>
</dbReference>
<name>A0A964WUT4_9HYPH</name>
<reference evidence="7" key="1">
    <citation type="submission" date="2019-03" db="EMBL/GenBank/DDBJ databases">
        <title>Afifella sp. nov., isolated from activated sludge.</title>
        <authorList>
            <person name="Li Q."/>
            <person name="Liu Y."/>
        </authorList>
    </citation>
    <scope>NUCLEOTIDE SEQUENCE</scope>
    <source>
        <strain evidence="7">L72</strain>
    </source>
</reference>
<evidence type="ECO:0000313" key="7">
    <source>
        <dbReference type="EMBL" id="MYZ49353.1"/>
    </source>
</evidence>
<evidence type="ECO:0000256" key="3">
    <source>
        <dbReference type="ARBA" id="ARBA00023004"/>
    </source>
</evidence>
<keyword evidence="3 4" id="KW-0408">Iron</keyword>
<sequence>MGRFGAGVSAFLLVACTGGTALAAGNAERGGTIAGRWCASCHLVGPGQTSASADVPTFAAVAARSKGELGWLEGFLADPHPAMPDMSLTRQEIRDLAAYIGSLD</sequence>
<accession>A0A964WUT4</accession>
<dbReference type="PROSITE" id="PS51007">
    <property type="entry name" value="CYTC"/>
    <property type="match status" value="1"/>
</dbReference>
<dbReference type="RefSeq" id="WP_161141694.1">
    <property type="nucleotide sequence ID" value="NZ_SPKJ01000070.1"/>
</dbReference>
<organism evidence="7 8">
    <name type="scientific">Propylenella binzhouense</name>
    <dbReference type="NCBI Taxonomy" id="2555902"/>
    <lineage>
        <taxon>Bacteria</taxon>
        <taxon>Pseudomonadati</taxon>
        <taxon>Pseudomonadota</taxon>
        <taxon>Alphaproteobacteria</taxon>
        <taxon>Hyphomicrobiales</taxon>
        <taxon>Propylenellaceae</taxon>
        <taxon>Propylenella</taxon>
    </lineage>
</organism>
<feature type="chain" id="PRO_5038006456" evidence="5">
    <location>
        <begin position="24"/>
        <end position="104"/>
    </location>
</feature>
<dbReference type="InterPro" id="IPR009056">
    <property type="entry name" value="Cyt_c-like_dom"/>
</dbReference>
<proteinExistence type="predicted"/>
<dbReference type="EMBL" id="SPKJ01000070">
    <property type="protein sequence ID" value="MYZ49353.1"/>
    <property type="molecule type" value="Genomic_DNA"/>
</dbReference>
<keyword evidence="5" id="KW-0732">Signal</keyword>
<dbReference type="GO" id="GO:0009055">
    <property type="term" value="F:electron transfer activity"/>
    <property type="evidence" value="ECO:0007669"/>
    <property type="project" value="InterPro"/>
</dbReference>
<gene>
    <name evidence="7" type="ORF">E4O86_16710</name>
</gene>
<dbReference type="AlphaFoldDB" id="A0A964WUT4"/>
<comment type="caution">
    <text evidence="7">The sequence shown here is derived from an EMBL/GenBank/DDBJ whole genome shotgun (WGS) entry which is preliminary data.</text>
</comment>
<evidence type="ECO:0000256" key="5">
    <source>
        <dbReference type="SAM" id="SignalP"/>
    </source>
</evidence>
<evidence type="ECO:0000256" key="4">
    <source>
        <dbReference type="PROSITE-ProRule" id="PRU00433"/>
    </source>
</evidence>
<dbReference type="GO" id="GO:0046872">
    <property type="term" value="F:metal ion binding"/>
    <property type="evidence" value="ECO:0007669"/>
    <property type="project" value="UniProtKB-KW"/>
</dbReference>
<keyword evidence="2 4" id="KW-0479">Metal-binding</keyword>
<dbReference type="PROSITE" id="PS51257">
    <property type="entry name" value="PROKAR_LIPOPROTEIN"/>
    <property type="match status" value="1"/>
</dbReference>
<evidence type="ECO:0000256" key="2">
    <source>
        <dbReference type="ARBA" id="ARBA00022723"/>
    </source>
</evidence>
<evidence type="ECO:0000313" key="8">
    <source>
        <dbReference type="Proteomes" id="UP000773614"/>
    </source>
</evidence>
<dbReference type="Proteomes" id="UP000773614">
    <property type="component" value="Unassembled WGS sequence"/>
</dbReference>
<dbReference type="GO" id="GO:0020037">
    <property type="term" value="F:heme binding"/>
    <property type="evidence" value="ECO:0007669"/>
    <property type="project" value="InterPro"/>
</dbReference>
<dbReference type="InterPro" id="IPR036909">
    <property type="entry name" value="Cyt_c-like_dom_sf"/>
</dbReference>
<dbReference type="Gene3D" id="1.10.760.10">
    <property type="entry name" value="Cytochrome c-like domain"/>
    <property type="match status" value="1"/>
</dbReference>
<keyword evidence="1 4" id="KW-0349">Heme</keyword>
<feature type="domain" description="Cytochrome c" evidence="6">
    <location>
        <begin position="25"/>
        <end position="104"/>
    </location>
</feature>
<evidence type="ECO:0000259" key="6">
    <source>
        <dbReference type="PROSITE" id="PS51007"/>
    </source>
</evidence>
<keyword evidence="8" id="KW-1185">Reference proteome</keyword>
<dbReference type="OrthoDB" id="7873796at2"/>
<dbReference type="Pfam" id="PF13442">
    <property type="entry name" value="Cytochrome_CBB3"/>
    <property type="match status" value="1"/>
</dbReference>
<feature type="signal peptide" evidence="5">
    <location>
        <begin position="1"/>
        <end position="23"/>
    </location>
</feature>
<evidence type="ECO:0000256" key="1">
    <source>
        <dbReference type="ARBA" id="ARBA00022617"/>
    </source>
</evidence>
<protein>
    <submittedName>
        <fullName evidence="7">C-type cytochrome</fullName>
    </submittedName>
</protein>